<protein>
    <submittedName>
        <fullName evidence="4">Glycosyl hydrolase</fullName>
    </submittedName>
</protein>
<name>A0ABW5UX54_9MICO</name>
<dbReference type="InterPro" id="IPR017853">
    <property type="entry name" value="GH"/>
</dbReference>
<dbReference type="InterPro" id="IPR053161">
    <property type="entry name" value="Ulvan_degrading_GH"/>
</dbReference>
<sequence length="1152" mass="120511">MTIPLTRGRRFVALTAAAVVATSLTVPGAAFGASAAPATASAVDPAVFADPTIDYRPGVRWWWPGNAASEADLIEQLDYLAENGFGMVEIVAFSQSYLAEDGSSGSIYAAESGYDTEALLDYESPEFFAKLDAVVAHANELGITVDLNIGSGYLANDDSIDLADSQSTLALGRATVRVDEAGAVELVSGDIATPEGSGAVELGIPAAEPSPFFASEMYGYDFGEWDPDLVDLNAVMLAPIADAGAPLHNANQTLTGDFSGVNTYDAQTVLDLDAAQLAYPLEGDTTFGVDTTDLAAGDYEVVALYSAATGAYGLNSIIENASGDRNYVVDHLNPSAITNLVNGWIGESDLEGIVSSNDVRAAFNDSYEFYTDMNYNDLVQAAAESTELLGYDITPYIPTLYSIYGDSFLIQGTPTVKAEYAELGLEIPQVSPFGGGSTPLLASDLSEAEAARITYDYGQLLNAQFLAGMEAFSSALGEYGIDYRQQAYNPPVDTLQSAEFVDIPETEGLDEYSIKQVTSGAHLYGKNLITSEVFTLGSVPFQITPEFMKQGYDLMATSGVNNFFYHGLSATYYGNTDPSFTSDDNLFAEEGWRAWPTIGVEMANTAGIAAYYGAMNDYAARANYVMQLGSSSSDVAIYMPLFGSLASGGGFNGEPATPLTAISTANANGWAWDAINDDTIQTGLTWNGSQLIANGGHATFDALIVESNTVPVETMEALQRLQDGGAPIVFVGSAPSQQPSFAGGDFAAADATVAEIASTMGAPLDAASLVSTLDPVIAAPISYAENEDIRFARRTVETGGELAYVRNTSSEHATTVDLQVASEFAQCWWLDPETGNIHDATVTDGVVTAALDPAGAAILLCEPAGVGFADGATTPGVPLALDTTDRAVVHELSDFTLEVTADNVGSALPHDEQTVTLEGDVFGDWSSDEFADGQLKYVTDSGTYRTEVEIPDASDLVENGAVLSLGEVHDAATVRVNPGTDHEFETQLFSAPYEVDIAPALVDGTNVIEIDVQPVQNNRREGLKELYLSDPVAYVQYQAYESQHGGDELMPAGIIGPVELTSADESVAEPGATPTPTATPTPGPSATEPGATDGATPPETGGPDAGGPDASGDDLATTGVDTGLLATLAALGLGLVAAGTALALRRRAHDSE</sequence>
<dbReference type="Proteomes" id="UP001597492">
    <property type="component" value="Unassembled WGS sequence"/>
</dbReference>
<keyword evidence="2" id="KW-0472">Membrane</keyword>
<dbReference type="GO" id="GO:0016787">
    <property type="term" value="F:hydrolase activity"/>
    <property type="evidence" value="ECO:0007669"/>
    <property type="project" value="UniProtKB-KW"/>
</dbReference>
<dbReference type="PANTHER" id="PTHR36848:SF2">
    <property type="entry name" value="SECRETED PROTEIN"/>
    <property type="match status" value="1"/>
</dbReference>
<keyword evidence="5" id="KW-1185">Reference proteome</keyword>
<keyword evidence="4" id="KW-0378">Hydrolase</keyword>
<dbReference type="InterPro" id="IPR008979">
    <property type="entry name" value="Galactose-bd-like_sf"/>
</dbReference>
<dbReference type="SUPFAM" id="SSF51445">
    <property type="entry name" value="(Trans)glycosidases"/>
    <property type="match status" value="1"/>
</dbReference>
<feature type="chain" id="PRO_5045498255" evidence="3">
    <location>
        <begin position="33"/>
        <end position="1152"/>
    </location>
</feature>
<dbReference type="EMBL" id="JBHUNE010000005">
    <property type="protein sequence ID" value="MFD2757998.1"/>
    <property type="molecule type" value="Genomic_DNA"/>
</dbReference>
<feature type="region of interest" description="Disordered" evidence="1">
    <location>
        <begin position="1066"/>
        <end position="1118"/>
    </location>
</feature>
<evidence type="ECO:0000256" key="1">
    <source>
        <dbReference type="SAM" id="MobiDB-lite"/>
    </source>
</evidence>
<evidence type="ECO:0000313" key="5">
    <source>
        <dbReference type="Proteomes" id="UP001597492"/>
    </source>
</evidence>
<organism evidence="4 5">
    <name type="scientific">Gulosibacter faecalis</name>
    <dbReference type="NCBI Taxonomy" id="272240"/>
    <lineage>
        <taxon>Bacteria</taxon>
        <taxon>Bacillati</taxon>
        <taxon>Actinomycetota</taxon>
        <taxon>Actinomycetes</taxon>
        <taxon>Micrococcales</taxon>
        <taxon>Microbacteriaceae</taxon>
        <taxon>Gulosibacter</taxon>
    </lineage>
</organism>
<dbReference type="Pfam" id="PF17132">
    <property type="entry name" value="Glyco_hydro_106"/>
    <property type="match status" value="1"/>
</dbReference>
<evidence type="ECO:0000256" key="2">
    <source>
        <dbReference type="SAM" id="Phobius"/>
    </source>
</evidence>
<feature type="signal peptide" evidence="3">
    <location>
        <begin position="1"/>
        <end position="32"/>
    </location>
</feature>
<comment type="caution">
    <text evidence="4">The sequence shown here is derived from an EMBL/GenBank/DDBJ whole genome shotgun (WGS) entry which is preliminary data.</text>
</comment>
<evidence type="ECO:0000313" key="4">
    <source>
        <dbReference type="EMBL" id="MFD2757998.1"/>
    </source>
</evidence>
<keyword evidence="3" id="KW-0732">Signal</keyword>
<dbReference type="SUPFAM" id="SSF49785">
    <property type="entry name" value="Galactose-binding domain-like"/>
    <property type="match status" value="1"/>
</dbReference>
<proteinExistence type="predicted"/>
<feature type="compositionally biased region" description="Low complexity" evidence="1">
    <location>
        <begin position="1084"/>
        <end position="1118"/>
    </location>
</feature>
<feature type="transmembrane region" description="Helical" evidence="2">
    <location>
        <begin position="1124"/>
        <end position="1144"/>
    </location>
</feature>
<accession>A0ABW5UX54</accession>
<reference evidence="5" key="1">
    <citation type="journal article" date="2019" name="Int. J. Syst. Evol. Microbiol.">
        <title>The Global Catalogue of Microorganisms (GCM) 10K type strain sequencing project: providing services to taxonomists for standard genome sequencing and annotation.</title>
        <authorList>
            <consortium name="The Broad Institute Genomics Platform"/>
            <consortium name="The Broad Institute Genome Sequencing Center for Infectious Disease"/>
            <person name="Wu L."/>
            <person name="Ma J."/>
        </authorList>
    </citation>
    <scope>NUCLEOTIDE SEQUENCE [LARGE SCALE GENOMIC DNA]</scope>
    <source>
        <strain evidence="5">TISTR 1514</strain>
    </source>
</reference>
<dbReference type="PANTHER" id="PTHR36848">
    <property type="entry name" value="DNA-BINDING PROTEIN (PUTATIVE SECRETED PROTEIN)-RELATED"/>
    <property type="match status" value="1"/>
</dbReference>
<gene>
    <name evidence="4" type="ORF">ACFSW7_06365</name>
</gene>
<dbReference type="Gene3D" id="3.20.20.80">
    <property type="entry name" value="Glycosidases"/>
    <property type="match status" value="1"/>
</dbReference>
<keyword evidence="2" id="KW-1133">Transmembrane helix</keyword>
<evidence type="ECO:0000256" key="3">
    <source>
        <dbReference type="SAM" id="SignalP"/>
    </source>
</evidence>
<dbReference type="RefSeq" id="WP_083919650.1">
    <property type="nucleotide sequence ID" value="NZ_JBHUNE010000005.1"/>
</dbReference>
<keyword evidence="2" id="KW-0812">Transmembrane</keyword>
<dbReference type="Gene3D" id="2.60.120.260">
    <property type="entry name" value="Galactose-binding domain-like"/>
    <property type="match status" value="1"/>
</dbReference>